<name>A0A7J6LNX7_PERCH</name>
<gene>
    <name evidence="2" type="ORF">FOL47_006904</name>
</gene>
<dbReference type="AlphaFoldDB" id="A0A7J6LNX7"/>
<comment type="caution">
    <text evidence="2">The sequence shown here is derived from an EMBL/GenBank/DDBJ whole genome shotgun (WGS) entry which is preliminary data.</text>
</comment>
<keyword evidence="3" id="KW-1185">Reference proteome</keyword>
<evidence type="ECO:0000313" key="2">
    <source>
        <dbReference type="EMBL" id="KAF4660924.1"/>
    </source>
</evidence>
<evidence type="ECO:0000313" key="3">
    <source>
        <dbReference type="Proteomes" id="UP000591131"/>
    </source>
</evidence>
<sequence length="585" mass="61651">FYLQRILAITVILGPTEQMGESVFFDVDPMWLEELHKRQKSTTAPHQKQQQQSDGSGSAEEMQDNKFEAQPWVQQTLLETDTRAQEMGLFAYPSASSGWRVLPLGSITLLLATFAVSIELGRLISIDDDSVSIEDFHERSEAAMDYVDSVAASKECLTDSPTTTGRHQLCQAAAAATVPPAGIITIQPIGTHAKSPDAVEFPENRRTLHEPGCQVAARGLLGFCYRHRHYANGNAATAAAYGNGIDGKAMPSPTPEATENDIRASRLESYVPVPSGIDSVELAALTYIASTLKASEAAAASSTAASDVNTPQAAIQDSTSVTSPGTPDCFSPITTPSSPASSAPSSPLLDSSSSNNNSQSLVPALSSISTSSTPGSPVTTPTASDPIDAAFANHSSASCDIDELFSIPTMPPTQRPVSVFGVPPPFAAKSSLPPTAAAVVGGATVACGPLGETPSLMDEGERQTVSPATVTGIVTEEDLQTSLSQRTVGTPFVKCQAALGCPGRARPPSEQSIVLATVEEDHANTQVVVWQLEAFLDTVINIVVSGTLQQQRQSHHLYLVIRMEELYGTAIITTAGGPSEKNYRL</sequence>
<dbReference type="EMBL" id="JAAPAO010000396">
    <property type="protein sequence ID" value="KAF4660924.1"/>
    <property type="molecule type" value="Genomic_DNA"/>
</dbReference>
<reference evidence="2 3" key="1">
    <citation type="submission" date="2020-04" db="EMBL/GenBank/DDBJ databases">
        <title>Perkinsus chesapeaki whole genome sequence.</title>
        <authorList>
            <person name="Bogema D.R."/>
        </authorList>
    </citation>
    <scope>NUCLEOTIDE SEQUENCE [LARGE SCALE GENOMIC DNA]</scope>
    <source>
        <strain evidence="2">ATCC PRA-425</strain>
    </source>
</reference>
<feature type="compositionally biased region" description="Polar residues" evidence="1">
    <location>
        <begin position="307"/>
        <end position="325"/>
    </location>
</feature>
<proteinExistence type="predicted"/>
<feature type="compositionally biased region" description="Low complexity" evidence="1">
    <location>
        <begin position="336"/>
        <end position="384"/>
    </location>
</feature>
<dbReference type="Proteomes" id="UP000591131">
    <property type="component" value="Unassembled WGS sequence"/>
</dbReference>
<feature type="region of interest" description="Disordered" evidence="1">
    <location>
        <begin position="303"/>
        <end position="387"/>
    </location>
</feature>
<dbReference type="OrthoDB" id="443128at2759"/>
<feature type="non-terminal residue" evidence="2">
    <location>
        <position position="1"/>
    </location>
</feature>
<organism evidence="2 3">
    <name type="scientific">Perkinsus chesapeaki</name>
    <name type="common">Clam parasite</name>
    <name type="synonym">Perkinsus andrewsi</name>
    <dbReference type="NCBI Taxonomy" id="330153"/>
    <lineage>
        <taxon>Eukaryota</taxon>
        <taxon>Sar</taxon>
        <taxon>Alveolata</taxon>
        <taxon>Perkinsozoa</taxon>
        <taxon>Perkinsea</taxon>
        <taxon>Perkinsida</taxon>
        <taxon>Perkinsidae</taxon>
        <taxon>Perkinsus</taxon>
    </lineage>
</organism>
<evidence type="ECO:0000256" key="1">
    <source>
        <dbReference type="SAM" id="MobiDB-lite"/>
    </source>
</evidence>
<accession>A0A7J6LNX7</accession>
<feature type="region of interest" description="Disordered" evidence="1">
    <location>
        <begin position="37"/>
        <end position="64"/>
    </location>
</feature>
<protein>
    <submittedName>
        <fullName evidence="2">Uncharacterized protein</fullName>
    </submittedName>
</protein>